<comment type="caution">
    <text evidence="1">The sequence shown here is derived from an EMBL/GenBank/DDBJ whole genome shotgun (WGS) entry which is preliminary data.</text>
</comment>
<keyword evidence="2" id="KW-1185">Reference proteome</keyword>
<proteinExistence type="predicted"/>
<evidence type="ECO:0000313" key="2">
    <source>
        <dbReference type="Proteomes" id="UP000190064"/>
    </source>
</evidence>
<evidence type="ECO:0000313" key="1">
    <source>
        <dbReference type="EMBL" id="OOV88163.1"/>
    </source>
</evidence>
<dbReference type="EMBL" id="MTSD02000001">
    <property type="protein sequence ID" value="OOV88163.1"/>
    <property type="molecule type" value="Genomic_DNA"/>
</dbReference>
<gene>
    <name evidence="1" type="ORF">BTA35_0201050</name>
</gene>
<dbReference type="AlphaFoldDB" id="A0A1T1HEB3"/>
<accession>A0A1T1HEB3</accession>
<organism evidence="1 2">
    <name type="scientific">Oceanospirillum linum</name>
    <dbReference type="NCBI Taxonomy" id="966"/>
    <lineage>
        <taxon>Bacteria</taxon>
        <taxon>Pseudomonadati</taxon>
        <taxon>Pseudomonadota</taxon>
        <taxon>Gammaproteobacteria</taxon>
        <taxon>Oceanospirillales</taxon>
        <taxon>Oceanospirillaceae</taxon>
        <taxon>Oceanospirillum</taxon>
    </lineage>
</organism>
<dbReference type="Proteomes" id="UP000190064">
    <property type="component" value="Unassembled WGS sequence"/>
</dbReference>
<protein>
    <submittedName>
        <fullName evidence="1">Uncharacterized protein</fullName>
    </submittedName>
</protein>
<sequence length="396" mass="44317">MAANLFMLSEITCQNRGVHRCYKFSNSGVLVELLNKSFDGKNPNYKGHLASSSWTLCVGAGISFSLVPTWYDLTRNVVNDAFGWNCTSSEFDNIADATKWSLDSLLQGASNQLEITGSGKDAFYDLLEKHLYSDLMNQMGSSFLKNALAKGLSKPRNLNKDETLALVDFFDTNYSDSTLNQLAEVLSKAHDKDRLPLSIINFNADTLLHMLVEIKHIARNNNGGSWNQPAAQFVKSFRGVETSSRNVVPIHHCHGAISPKGSKGKKTNDSRQNLVFRESEYLEIAGNASTWAQTLCLYHAQNSKFLIIGHSLSDPNIRKWLAWSHQNNLKELSQLMPNQTGSNPAVSPRHIWIHLKPSDPKQQELMEISLLHIGVRICWINTWTDVESTLNNLLAL</sequence>
<reference evidence="1" key="1">
    <citation type="submission" date="2017-02" db="EMBL/GenBank/DDBJ databases">
        <title>Draft Genome Sequence of the Salt Water Bacterium Oceanospirillum linum ATCC 11336.</title>
        <authorList>
            <person name="Trachtenberg A.M."/>
            <person name="Carney J.G."/>
            <person name="Linnane J.D."/>
            <person name="Rheaume B.A."/>
            <person name="Pitts N.L."/>
            <person name="Mykles D.L."/>
            <person name="Maclea K.S."/>
        </authorList>
    </citation>
    <scope>NUCLEOTIDE SEQUENCE [LARGE SCALE GENOMIC DNA]</scope>
    <source>
        <strain evidence="1">ATCC 11336</strain>
    </source>
</reference>
<dbReference type="Pfam" id="PF13289">
    <property type="entry name" value="SIR2_2"/>
    <property type="match status" value="1"/>
</dbReference>
<name>A0A1T1HEB3_OCELI</name>